<feature type="domain" description="Phosphoribulokinase/uridine kinase" evidence="1">
    <location>
        <begin position="19"/>
        <end position="196"/>
    </location>
</feature>
<keyword evidence="2" id="KW-0418">Kinase</keyword>
<gene>
    <name evidence="2" type="primary">udk_1</name>
    <name evidence="2" type="ORF">NCTC4670_01090</name>
</gene>
<name>A0A380JXT4_STRDY</name>
<dbReference type="SUPFAM" id="SSF52540">
    <property type="entry name" value="P-loop containing nucleoside triphosphate hydrolases"/>
    <property type="match status" value="1"/>
</dbReference>
<dbReference type="Gene3D" id="3.40.50.300">
    <property type="entry name" value="P-loop containing nucleotide triphosphate hydrolases"/>
    <property type="match status" value="1"/>
</dbReference>
<dbReference type="Proteomes" id="UP000254797">
    <property type="component" value="Unassembled WGS sequence"/>
</dbReference>
<reference evidence="2 3" key="1">
    <citation type="submission" date="2018-06" db="EMBL/GenBank/DDBJ databases">
        <authorList>
            <consortium name="Pathogen Informatics"/>
            <person name="Doyle S."/>
        </authorList>
    </citation>
    <scope>NUCLEOTIDE SEQUENCE [LARGE SCALE GENOMIC DNA]</scope>
    <source>
        <strain evidence="2 3">NCTC4670</strain>
    </source>
</reference>
<proteinExistence type="predicted"/>
<dbReference type="PRINTS" id="PR00988">
    <property type="entry name" value="URIDINKINASE"/>
</dbReference>
<dbReference type="Pfam" id="PF00485">
    <property type="entry name" value="PRK"/>
    <property type="match status" value="1"/>
</dbReference>
<protein>
    <submittedName>
        <fullName evidence="2">Uridine kinase</fullName>
        <ecNumber evidence="2">2.7.1.48</ecNumber>
    </submittedName>
</protein>
<evidence type="ECO:0000259" key="1">
    <source>
        <dbReference type="Pfam" id="PF00485"/>
    </source>
</evidence>
<dbReference type="EMBL" id="UHFG01000004">
    <property type="protein sequence ID" value="SUN49854.1"/>
    <property type="molecule type" value="Genomic_DNA"/>
</dbReference>
<dbReference type="InterPro" id="IPR027417">
    <property type="entry name" value="P-loop_NTPase"/>
</dbReference>
<evidence type="ECO:0000313" key="3">
    <source>
        <dbReference type="Proteomes" id="UP000254797"/>
    </source>
</evidence>
<dbReference type="RefSeq" id="WP_115246125.1">
    <property type="nucleotide sequence ID" value="NZ_JAIEZZ010000004.1"/>
</dbReference>
<dbReference type="EC" id="2.7.1.48" evidence="2"/>
<evidence type="ECO:0000313" key="2">
    <source>
        <dbReference type="EMBL" id="SUN49854.1"/>
    </source>
</evidence>
<sequence>MERVIQAILDSIEEQEKTVIRICGHGASGKTTLAKRLYQVLPKDSTYLLETDAYIISNSSGVQVTYDLKGVEGCYQMTACHPARHELASLKRDILMFRKGMDLLTIDTSWSPSQIISGQGKLLIVEGMSSTFLEKELFDLSIFCYTDNETELQRRLQRDTSERGRQAHFVMQSHQHRRRQYQLYLEPFQKNCEFLLNQSQNKCLLERKT</sequence>
<organism evidence="2 3">
    <name type="scientific">Streptococcus dysgalactiae subsp. dysgalactiae</name>
    <dbReference type="NCBI Taxonomy" id="99822"/>
    <lineage>
        <taxon>Bacteria</taxon>
        <taxon>Bacillati</taxon>
        <taxon>Bacillota</taxon>
        <taxon>Bacilli</taxon>
        <taxon>Lactobacillales</taxon>
        <taxon>Streptococcaceae</taxon>
        <taxon>Streptococcus</taxon>
    </lineage>
</organism>
<dbReference type="PANTHER" id="PTHR10285">
    <property type="entry name" value="URIDINE KINASE"/>
    <property type="match status" value="1"/>
</dbReference>
<dbReference type="AlphaFoldDB" id="A0A380JXT4"/>
<dbReference type="GO" id="GO:0005524">
    <property type="term" value="F:ATP binding"/>
    <property type="evidence" value="ECO:0007669"/>
    <property type="project" value="InterPro"/>
</dbReference>
<accession>A0A380JXT4</accession>
<keyword evidence="2" id="KW-0808">Transferase</keyword>
<dbReference type="InterPro" id="IPR006083">
    <property type="entry name" value="PRK/URK"/>
</dbReference>
<dbReference type="GO" id="GO:0004849">
    <property type="term" value="F:uridine kinase activity"/>
    <property type="evidence" value="ECO:0007669"/>
    <property type="project" value="UniProtKB-EC"/>
</dbReference>